<keyword evidence="3" id="KW-1185">Reference proteome</keyword>
<name>A0A9P4NKR1_9PEZI</name>
<evidence type="ECO:0000313" key="2">
    <source>
        <dbReference type="EMBL" id="KAF2425556.1"/>
    </source>
</evidence>
<accession>A0A9P4NKR1</accession>
<dbReference type="EMBL" id="MU007069">
    <property type="protein sequence ID" value="KAF2425556.1"/>
    <property type="molecule type" value="Genomic_DNA"/>
</dbReference>
<proteinExistence type="predicted"/>
<sequence length="357" mass="39003">MYSAPSGRAKSATYSAGSSAGAPAYGSGFWCLMSVHSSTLTMRSVHPASPVGAYIPSLAASIFALLDCFDRLGDTLPCRLIRQPEVFRALVGLLLHELSSLIAQLRHSSSRAQRTDDPELAPLHAAVHIPNLAILATFLYHAASSACQEPSTAREVVHRELIPVSSRQRNNSSLALPRSRCPGTSSSDPAVHNLATTATALTHYRPMPSITPSVGSTAADTRTDHGAFFSSLLFTHIGHQVDYSIEVVSAIFTDVWSTEPAVKVAPRQWEYSDLIQQEFFLTSTMMLSISCDHNGGRALLTRRDEASNRPLPEKLKDWDQAERCYPRFNNLQDRGREPKLGSRKIKVAMSTNFSDHG</sequence>
<gene>
    <name evidence="2" type="ORF">EJ08DRAFT_722869</name>
</gene>
<organism evidence="2 3">
    <name type="scientific">Tothia fuscella</name>
    <dbReference type="NCBI Taxonomy" id="1048955"/>
    <lineage>
        <taxon>Eukaryota</taxon>
        <taxon>Fungi</taxon>
        <taxon>Dikarya</taxon>
        <taxon>Ascomycota</taxon>
        <taxon>Pezizomycotina</taxon>
        <taxon>Dothideomycetes</taxon>
        <taxon>Pleosporomycetidae</taxon>
        <taxon>Venturiales</taxon>
        <taxon>Cylindrosympodiaceae</taxon>
        <taxon>Tothia</taxon>
    </lineage>
</organism>
<reference evidence="2" key="1">
    <citation type="journal article" date="2020" name="Stud. Mycol.">
        <title>101 Dothideomycetes genomes: a test case for predicting lifestyles and emergence of pathogens.</title>
        <authorList>
            <person name="Haridas S."/>
            <person name="Albert R."/>
            <person name="Binder M."/>
            <person name="Bloem J."/>
            <person name="Labutti K."/>
            <person name="Salamov A."/>
            <person name="Andreopoulos B."/>
            <person name="Baker S."/>
            <person name="Barry K."/>
            <person name="Bills G."/>
            <person name="Bluhm B."/>
            <person name="Cannon C."/>
            <person name="Castanera R."/>
            <person name="Culley D."/>
            <person name="Daum C."/>
            <person name="Ezra D."/>
            <person name="Gonzalez J."/>
            <person name="Henrissat B."/>
            <person name="Kuo A."/>
            <person name="Liang C."/>
            <person name="Lipzen A."/>
            <person name="Lutzoni F."/>
            <person name="Magnuson J."/>
            <person name="Mondo S."/>
            <person name="Nolan M."/>
            <person name="Ohm R."/>
            <person name="Pangilinan J."/>
            <person name="Park H.-J."/>
            <person name="Ramirez L."/>
            <person name="Alfaro M."/>
            <person name="Sun H."/>
            <person name="Tritt A."/>
            <person name="Yoshinaga Y."/>
            <person name="Zwiers L.-H."/>
            <person name="Turgeon B."/>
            <person name="Goodwin S."/>
            <person name="Spatafora J."/>
            <person name="Crous P."/>
            <person name="Grigoriev I."/>
        </authorList>
    </citation>
    <scope>NUCLEOTIDE SEQUENCE</scope>
    <source>
        <strain evidence="2">CBS 130266</strain>
    </source>
</reference>
<evidence type="ECO:0000256" key="1">
    <source>
        <dbReference type="SAM" id="MobiDB-lite"/>
    </source>
</evidence>
<evidence type="ECO:0000313" key="3">
    <source>
        <dbReference type="Proteomes" id="UP000800235"/>
    </source>
</evidence>
<dbReference type="AlphaFoldDB" id="A0A9P4NKR1"/>
<dbReference type="OrthoDB" id="336240at2759"/>
<protein>
    <submittedName>
        <fullName evidence="2">Uncharacterized protein</fullName>
    </submittedName>
</protein>
<comment type="caution">
    <text evidence="2">The sequence shown here is derived from an EMBL/GenBank/DDBJ whole genome shotgun (WGS) entry which is preliminary data.</text>
</comment>
<feature type="region of interest" description="Disordered" evidence="1">
    <location>
        <begin position="168"/>
        <end position="189"/>
    </location>
</feature>
<dbReference type="Proteomes" id="UP000800235">
    <property type="component" value="Unassembled WGS sequence"/>
</dbReference>